<name>A0A7W7VHE5_9PSEU</name>
<protein>
    <recommendedName>
        <fullName evidence="3">FAD binding domain-containing protein</fullName>
    </recommendedName>
</protein>
<sequence length="80" mass="8267">MMDTVHDVLKVDGGLVGLTAALVLRHHGCAAQLPLCQPGADGEPVEVSPESPCLIAQDILEPVLRAAAVTRARTCGSAPR</sequence>
<gene>
    <name evidence="1" type="ORF">FHR82_006680</name>
</gene>
<comment type="caution">
    <text evidence="1">The sequence shown here is derived from an EMBL/GenBank/DDBJ whole genome shotgun (WGS) entry which is preliminary data.</text>
</comment>
<organism evidence="1 2">
    <name type="scientific">Actinophytocola algeriensis</name>
    <dbReference type="NCBI Taxonomy" id="1768010"/>
    <lineage>
        <taxon>Bacteria</taxon>
        <taxon>Bacillati</taxon>
        <taxon>Actinomycetota</taxon>
        <taxon>Actinomycetes</taxon>
        <taxon>Pseudonocardiales</taxon>
        <taxon>Pseudonocardiaceae</taxon>
    </lineage>
</organism>
<evidence type="ECO:0000313" key="1">
    <source>
        <dbReference type="EMBL" id="MBB4910422.1"/>
    </source>
</evidence>
<dbReference type="RefSeq" id="WP_221464546.1">
    <property type="nucleotide sequence ID" value="NZ_JACHJQ010000007.1"/>
</dbReference>
<evidence type="ECO:0000313" key="2">
    <source>
        <dbReference type="Proteomes" id="UP000520767"/>
    </source>
</evidence>
<dbReference type="EMBL" id="JACHJQ010000007">
    <property type="protein sequence ID" value="MBB4910422.1"/>
    <property type="molecule type" value="Genomic_DNA"/>
</dbReference>
<evidence type="ECO:0008006" key="3">
    <source>
        <dbReference type="Google" id="ProtNLM"/>
    </source>
</evidence>
<reference evidence="1 2" key="1">
    <citation type="submission" date="2020-08" db="EMBL/GenBank/DDBJ databases">
        <title>Genomic Encyclopedia of Type Strains, Phase III (KMG-III): the genomes of soil and plant-associated and newly described type strains.</title>
        <authorList>
            <person name="Whitman W."/>
        </authorList>
    </citation>
    <scope>NUCLEOTIDE SEQUENCE [LARGE SCALE GENOMIC DNA]</scope>
    <source>
        <strain evidence="1 2">CECT 8960</strain>
    </source>
</reference>
<keyword evidence="2" id="KW-1185">Reference proteome</keyword>
<dbReference type="AlphaFoldDB" id="A0A7W7VHE5"/>
<accession>A0A7W7VHE5</accession>
<dbReference type="Proteomes" id="UP000520767">
    <property type="component" value="Unassembled WGS sequence"/>
</dbReference>
<proteinExistence type="predicted"/>